<dbReference type="RefSeq" id="WP_132242103.1">
    <property type="nucleotide sequence ID" value="NZ_SLZU01000002.1"/>
</dbReference>
<dbReference type="Proteomes" id="UP000295696">
    <property type="component" value="Unassembled WGS sequence"/>
</dbReference>
<name>A0A4R3JJ03_9RHOB</name>
<proteinExistence type="predicted"/>
<keyword evidence="2" id="KW-1185">Reference proteome</keyword>
<evidence type="ECO:0000313" key="2">
    <source>
        <dbReference type="Proteomes" id="UP000295696"/>
    </source>
</evidence>
<sequence length="476" mass="53742">MSSRFDYFVVFAEMRTGSNFLEANLNELDGITCHGEAFNPNFIGYPNSKDVLGVTQTQRDRDPELLIGAIRDQTPGLGGFRFFHDHHPGALDLILNDPRCAKIILTRNPAESYASWKIAKATGQWKLTNVERRKDSLAWFDAAEFENHLAQLQAFQIRLLNALQTSGQTGFYIGYEDLHDIDVMNGMATWLDVPARLDSLNKKLKRQNPEPLSEKVANFPEMETALARLDRFNLTRTPNFEPRRGPQVPSYVAAPQSALLYMPVRSGPEQQVLDWMAELDAGNERDLQTRFSQNSLRKWMQAHPGHRCFTVIRHPLARAHSAYCTKIVSRGAGSFARIRQTLQRAHGLDLPDDPTHSSYDVAQHKAGFAAFLKFIKANLNGQTAIRVDAHWASQSQCLQDMCAFALPDMIVREEEMAAYLPALAMQVDHGAPPDPLVAHADAPFTLEEIYDAELEALARDAYHRDYLSFGFEDWQP</sequence>
<comment type="caution">
    <text evidence="1">The sequence shown here is derived from an EMBL/GenBank/DDBJ whole genome shotgun (WGS) entry which is preliminary data.</text>
</comment>
<dbReference type="SUPFAM" id="SSF52540">
    <property type="entry name" value="P-loop containing nucleoside triphosphate hydrolases"/>
    <property type="match status" value="1"/>
</dbReference>
<dbReference type="GO" id="GO:0016020">
    <property type="term" value="C:membrane"/>
    <property type="evidence" value="ECO:0007669"/>
    <property type="project" value="InterPro"/>
</dbReference>
<dbReference type="GO" id="GO:0008146">
    <property type="term" value="F:sulfotransferase activity"/>
    <property type="evidence" value="ECO:0007669"/>
    <property type="project" value="InterPro"/>
</dbReference>
<accession>A0A4R3JJ03</accession>
<protein>
    <submittedName>
        <fullName evidence="1">Sulfotransferase family protein</fullName>
    </submittedName>
</protein>
<dbReference type="InterPro" id="IPR027417">
    <property type="entry name" value="P-loop_NTPase"/>
</dbReference>
<gene>
    <name evidence="1" type="ORF">EDD52_10227</name>
</gene>
<dbReference type="Pfam" id="PF03567">
    <property type="entry name" value="Sulfotransfer_2"/>
    <property type="match status" value="1"/>
</dbReference>
<reference evidence="1 2" key="1">
    <citation type="submission" date="2019-03" db="EMBL/GenBank/DDBJ databases">
        <title>Genomic Encyclopedia of Type Strains, Phase IV (KMG-IV): sequencing the most valuable type-strain genomes for metagenomic binning, comparative biology and taxonomic classification.</title>
        <authorList>
            <person name="Goeker M."/>
        </authorList>
    </citation>
    <scope>NUCLEOTIDE SEQUENCE [LARGE SCALE GENOMIC DNA]</scope>
    <source>
        <strain evidence="1 2">DSM 104836</strain>
    </source>
</reference>
<dbReference type="OrthoDB" id="7802556at2"/>
<dbReference type="InterPro" id="IPR005331">
    <property type="entry name" value="Sulfotransferase"/>
</dbReference>
<dbReference type="AlphaFoldDB" id="A0A4R3JJ03"/>
<keyword evidence="1" id="KW-0808">Transferase</keyword>
<dbReference type="EMBL" id="SLZU01000002">
    <property type="protein sequence ID" value="TCS66213.1"/>
    <property type="molecule type" value="Genomic_DNA"/>
</dbReference>
<organism evidence="1 2">
    <name type="scientific">Primorskyibacter sedentarius</name>
    <dbReference type="NCBI Taxonomy" id="745311"/>
    <lineage>
        <taxon>Bacteria</taxon>
        <taxon>Pseudomonadati</taxon>
        <taxon>Pseudomonadota</taxon>
        <taxon>Alphaproteobacteria</taxon>
        <taxon>Rhodobacterales</taxon>
        <taxon>Roseobacteraceae</taxon>
        <taxon>Primorskyibacter</taxon>
    </lineage>
</organism>
<dbReference type="Gene3D" id="3.40.50.300">
    <property type="entry name" value="P-loop containing nucleotide triphosphate hydrolases"/>
    <property type="match status" value="1"/>
</dbReference>
<evidence type="ECO:0000313" key="1">
    <source>
        <dbReference type="EMBL" id="TCS66213.1"/>
    </source>
</evidence>